<dbReference type="Pfam" id="PF04542">
    <property type="entry name" value="Sigma70_r2"/>
    <property type="match status" value="1"/>
</dbReference>
<comment type="caution">
    <text evidence="7">The sequence shown here is derived from an EMBL/GenBank/DDBJ whole genome shotgun (WGS) entry which is preliminary data.</text>
</comment>
<dbReference type="InterPro" id="IPR013249">
    <property type="entry name" value="RNA_pol_sigma70_r4_t2"/>
</dbReference>
<evidence type="ECO:0000259" key="5">
    <source>
        <dbReference type="Pfam" id="PF04542"/>
    </source>
</evidence>
<dbReference type="GO" id="GO:0003677">
    <property type="term" value="F:DNA binding"/>
    <property type="evidence" value="ECO:0007669"/>
    <property type="project" value="InterPro"/>
</dbReference>
<feature type="domain" description="RNA polymerase sigma factor 70 region 4 type 2" evidence="6">
    <location>
        <begin position="100"/>
        <end position="150"/>
    </location>
</feature>
<dbReference type="OrthoDB" id="9794508at2"/>
<dbReference type="Gene3D" id="1.10.1740.10">
    <property type="match status" value="1"/>
</dbReference>
<dbReference type="InterPro" id="IPR039425">
    <property type="entry name" value="RNA_pol_sigma-70-like"/>
</dbReference>
<keyword evidence="2" id="KW-0805">Transcription regulation</keyword>
<evidence type="ECO:0000256" key="1">
    <source>
        <dbReference type="ARBA" id="ARBA00010641"/>
    </source>
</evidence>
<keyword evidence="8" id="KW-1185">Reference proteome</keyword>
<dbReference type="GO" id="GO:0006352">
    <property type="term" value="P:DNA-templated transcription initiation"/>
    <property type="evidence" value="ECO:0007669"/>
    <property type="project" value="InterPro"/>
</dbReference>
<evidence type="ECO:0000256" key="2">
    <source>
        <dbReference type="ARBA" id="ARBA00023015"/>
    </source>
</evidence>
<evidence type="ECO:0000259" key="6">
    <source>
        <dbReference type="Pfam" id="PF08281"/>
    </source>
</evidence>
<protein>
    <submittedName>
        <fullName evidence="7">Sigma-70 family RNA polymerase sigma factor</fullName>
    </submittedName>
</protein>
<dbReference type="PANTHER" id="PTHR43133:SF60">
    <property type="entry name" value="RNA POLYMERASE SIGMA FACTOR SIGV"/>
    <property type="match status" value="1"/>
</dbReference>
<comment type="similarity">
    <text evidence="1">Belongs to the sigma-70 factor family. ECF subfamily.</text>
</comment>
<evidence type="ECO:0000313" key="8">
    <source>
        <dbReference type="Proteomes" id="UP000318102"/>
    </source>
</evidence>
<keyword evidence="3" id="KW-0731">Sigma factor</keyword>
<keyword evidence="4" id="KW-0804">Transcription</keyword>
<dbReference type="EMBL" id="VNJK01000003">
    <property type="protein sequence ID" value="TVX88085.1"/>
    <property type="molecule type" value="Genomic_DNA"/>
</dbReference>
<sequence>MNDSLELNETIQQAVSTYSKNIIRIAFAYVKNVQDAEDIAQDVFVTYMQKRPVFENKEHEKAWLIRIAINKSKNYLKSGWFRTKKTIPDDLSYLPKEEGEVLQAVLQLDPKYRIPLHLFYYEGYSIQEIAAIVQTNSSTIGTRLARGRSLLKIKVGGNGYE</sequence>
<dbReference type="InterPro" id="IPR013324">
    <property type="entry name" value="RNA_pol_sigma_r3/r4-like"/>
</dbReference>
<dbReference type="PANTHER" id="PTHR43133">
    <property type="entry name" value="RNA POLYMERASE ECF-TYPE SIGMA FACTO"/>
    <property type="match status" value="1"/>
</dbReference>
<dbReference type="SUPFAM" id="SSF88946">
    <property type="entry name" value="Sigma2 domain of RNA polymerase sigma factors"/>
    <property type="match status" value="1"/>
</dbReference>
<dbReference type="Gene3D" id="1.10.10.10">
    <property type="entry name" value="Winged helix-like DNA-binding domain superfamily/Winged helix DNA-binding domain"/>
    <property type="match status" value="1"/>
</dbReference>
<gene>
    <name evidence="7" type="ORF">FPZ44_19430</name>
</gene>
<dbReference type="InterPro" id="IPR013325">
    <property type="entry name" value="RNA_pol_sigma_r2"/>
</dbReference>
<dbReference type="InterPro" id="IPR036388">
    <property type="entry name" value="WH-like_DNA-bd_sf"/>
</dbReference>
<dbReference type="NCBIfam" id="TIGR02937">
    <property type="entry name" value="sigma70-ECF"/>
    <property type="match status" value="1"/>
</dbReference>
<reference evidence="7 8" key="1">
    <citation type="submission" date="2019-07" db="EMBL/GenBank/DDBJ databases">
        <authorList>
            <person name="Kim J."/>
        </authorList>
    </citation>
    <scope>NUCLEOTIDE SEQUENCE [LARGE SCALE GENOMIC DNA]</scope>
    <source>
        <strain evidence="7 8">N4</strain>
    </source>
</reference>
<evidence type="ECO:0000313" key="7">
    <source>
        <dbReference type="EMBL" id="TVX88085.1"/>
    </source>
</evidence>
<accession>A0A559IK96</accession>
<dbReference type="InterPro" id="IPR014284">
    <property type="entry name" value="RNA_pol_sigma-70_dom"/>
</dbReference>
<evidence type="ECO:0000256" key="4">
    <source>
        <dbReference type="ARBA" id="ARBA00023163"/>
    </source>
</evidence>
<proteinExistence type="inferred from homology"/>
<name>A0A559IK96_9BACL</name>
<feature type="domain" description="RNA polymerase sigma-70 region 2" evidence="5">
    <location>
        <begin position="15"/>
        <end position="80"/>
    </location>
</feature>
<dbReference type="RefSeq" id="WP_144992931.1">
    <property type="nucleotide sequence ID" value="NZ_VNJK01000003.1"/>
</dbReference>
<dbReference type="AlphaFoldDB" id="A0A559IK96"/>
<evidence type="ECO:0000256" key="3">
    <source>
        <dbReference type="ARBA" id="ARBA00023082"/>
    </source>
</evidence>
<dbReference type="Pfam" id="PF08281">
    <property type="entry name" value="Sigma70_r4_2"/>
    <property type="match status" value="1"/>
</dbReference>
<dbReference type="Proteomes" id="UP000318102">
    <property type="component" value="Unassembled WGS sequence"/>
</dbReference>
<dbReference type="SUPFAM" id="SSF88659">
    <property type="entry name" value="Sigma3 and sigma4 domains of RNA polymerase sigma factors"/>
    <property type="match status" value="1"/>
</dbReference>
<dbReference type="GO" id="GO:0016987">
    <property type="term" value="F:sigma factor activity"/>
    <property type="evidence" value="ECO:0007669"/>
    <property type="project" value="UniProtKB-KW"/>
</dbReference>
<organism evidence="7 8">
    <name type="scientific">Paenibacillus agilis</name>
    <dbReference type="NCBI Taxonomy" id="3020863"/>
    <lineage>
        <taxon>Bacteria</taxon>
        <taxon>Bacillati</taxon>
        <taxon>Bacillota</taxon>
        <taxon>Bacilli</taxon>
        <taxon>Bacillales</taxon>
        <taxon>Paenibacillaceae</taxon>
        <taxon>Paenibacillus</taxon>
    </lineage>
</organism>
<dbReference type="InterPro" id="IPR007627">
    <property type="entry name" value="RNA_pol_sigma70_r2"/>
</dbReference>
<dbReference type="CDD" id="cd06171">
    <property type="entry name" value="Sigma70_r4"/>
    <property type="match status" value="1"/>
</dbReference>